<dbReference type="RefSeq" id="WP_016875978.1">
    <property type="nucleotide sequence ID" value="NZ_AJLN01000093.1"/>
</dbReference>
<keyword evidence="1" id="KW-0812">Transmembrane</keyword>
<dbReference type="STRING" id="211165.GCA_000317285_03458"/>
<reference evidence="2 3" key="1">
    <citation type="journal article" date="2019" name="Genome Biol. Evol.">
        <title>Day and night: Metabolic profiles and evolutionary relationships of six axenic non-marine cyanobacteria.</title>
        <authorList>
            <person name="Will S.E."/>
            <person name="Henke P."/>
            <person name="Boedeker C."/>
            <person name="Huang S."/>
            <person name="Brinkmann H."/>
            <person name="Rohde M."/>
            <person name="Jarek M."/>
            <person name="Friedl T."/>
            <person name="Seufert S."/>
            <person name="Schumacher M."/>
            <person name="Overmann J."/>
            <person name="Neumann-Schaal M."/>
            <person name="Petersen J."/>
        </authorList>
    </citation>
    <scope>NUCLEOTIDE SEQUENCE [LARGE SCALE GENOMIC DNA]</scope>
    <source>
        <strain evidence="2 3">PCC 6912</strain>
    </source>
</reference>
<gene>
    <name evidence="2" type="ORF">PCC6912_43990</name>
</gene>
<dbReference type="Proteomes" id="UP000268857">
    <property type="component" value="Unassembled WGS sequence"/>
</dbReference>
<keyword evidence="1" id="KW-1133">Transmembrane helix</keyword>
<name>A0A433N4H3_CHLFR</name>
<dbReference type="AlphaFoldDB" id="A0A433N4H3"/>
<evidence type="ECO:0000256" key="1">
    <source>
        <dbReference type="SAM" id="Phobius"/>
    </source>
</evidence>
<accession>A0A433N4H3</accession>
<feature type="transmembrane region" description="Helical" evidence="1">
    <location>
        <begin position="20"/>
        <end position="39"/>
    </location>
</feature>
<organism evidence="2 3">
    <name type="scientific">Chlorogloeopsis fritschii PCC 6912</name>
    <dbReference type="NCBI Taxonomy" id="211165"/>
    <lineage>
        <taxon>Bacteria</taxon>
        <taxon>Bacillati</taxon>
        <taxon>Cyanobacteriota</taxon>
        <taxon>Cyanophyceae</taxon>
        <taxon>Nostocales</taxon>
        <taxon>Chlorogloeopsidaceae</taxon>
        <taxon>Chlorogloeopsis</taxon>
    </lineage>
</organism>
<dbReference type="EMBL" id="RSCJ01000021">
    <property type="protein sequence ID" value="RUR76227.1"/>
    <property type="molecule type" value="Genomic_DNA"/>
</dbReference>
<proteinExistence type="predicted"/>
<keyword evidence="3" id="KW-1185">Reference proteome</keyword>
<dbReference type="OrthoDB" id="572800at2"/>
<evidence type="ECO:0000313" key="3">
    <source>
        <dbReference type="Proteomes" id="UP000268857"/>
    </source>
</evidence>
<protein>
    <submittedName>
        <fullName evidence="2">Uncharacterized protein</fullName>
    </submittedName>
</protein>
<evidence type="ECO:0000313" key="2">
    <source>
        <dbReference type="EMBL" id="RUR76227.1"/>
    </source>
</evidence>
<sequence length="255" mass="29496">MKNNSYCKSKSKWKYTKTFLKSLSIQLILIWSFGIWILLETNSQATSISENWKLLSKLLEQKTSVKDLKPNPLCLNRYNSNSTIILHQLEQKSFLIAAPENLNPGLQLPPPIPPAPPKIPNNFTPPSTDTESSKPFAVLENIQTDFRNDTDNFGQHNLFIEPTFQFRLRNGNKLFVKSGLELFEQRDVELVTNIPLQIGWQGKFGQVIFVGWALRNFPQILSFTLWKVPTLRLFWLLTPKFYLDNLPFHFTDAKI</sequence>
<comment type="caution">
    <text evidence="2">The sequence shown here is derived from an EMBL/GenBank/DDBJ whole genome shotgun (WGS) entry which is preliminary data.</text>
</comment>
<keyword evidence="1" id="KW-0472">Membrane</keyword>